<dbReference type="PANTHER" id="PTHR31528:SF3">
    <property type="entry name" value="THIAMINE BIOSYNTHESIS PROTEIN HI_0357-RELATED"/>
    <property type="match status" value="1"/>
</dbReference>
<dbReference type="PROSITE" id="PS51257">
    <property type="entry name" value="PROKAR_LIPOPROTEIN"/>
    <property type="match status" value="1"/>
</dbReference>
<name>A0ABV8JG36_9BACL</name>
<evidence type="ECO:0000313" key="3">
    <source>
        <dbReference type="EMBL" id="MFC4076196.1"/>
    </source>
</evidence>
<feature type="signal peptide" evidence="1">
    <location>
        <begin position="1"/>
        <end position="25"/>
    </location>
</feature>
<protein>
    <submittedName>
        <fullName evidence="3">ABC transporter substrate-binding protein</fullName>
    </submittedName>
</protein>
<comment type="caution">
    <text evidence="3">The sequence shown here is derived from an EMBL/GenBank/DDBJ whole genome shotgun (WGS) entry which is preliminary data.</text>
</comment>
<dbReference type="Proteomes" id="UP001595843">
    <property type="component" value="Unassembled WGS sequence"/>
</dbReference>
<evidence type="ECO:0000313" key="4">
    <source>
        <dbReference type="Proteomes" id="UP001595843"/>
    </source>
</evidence>
<proteinExistence type="predicted"/>
<dbReference type="InterPro" id="IPR027939">
    <property type="entry name" value="NMT1/THI5"/>
</dbReference>
<keyword evidence="1" id="KW-0732">Signal</keyword>
<dbReference type="Pfam" id="PF09084">
    <property type="entry name" value="NMT1"/>
    <property type="match status" value="1"/>
</dbReference>
<evidence type="ECO:0000256" key="1">
    <source>
        <dbReference type="SAM" id="SignalP"/>
    </source>
</evidence>
<reference evidence="4" key="1">
    <citation type="journal article" date="2019" name="Int. J. Syst. Evol. Microbiol.">
        <title>The Global Catalogue of Microorganisms (GCM) 10K type strain sequencing project: providing services to taxonomists for standard genome sequencing and annotation.</title>
        <authorList>
            <consortium name="The Broad Institute Genomics Platform"/>
            <consortium name="The Broad Institute Genome Sequencing Center for Infectious Disease"/>
            <person name="Wu L."/>
            <person name="Ma J."/>
        </authorList>
    </citation>
    <scope>NUCLEOTIDE SEQUENCE [LARGE SCALE GENOMIC DNA]</scope>
    <source>
        <strain evidence="4">IBRC-M 10813</strain>
    </source>
</reference>
<gene>
    <name evidence="3" type="ORF">ACFOUO_05160</name>
</gene>
<dbReference type="InterPro" id="IPR015168">
    <property type="entry name" value="SsuA/THI5"/>
</dbReference>
<feature type="domain" description="SsuA/THI5-like" evidence="2">
    <location>
        <begin position="47"/>
        <end position="263"/>
    </location>
</feature>
<accession>A0ABV8JG36</accession>
<dbReference type="EMBL" id="JBHSAP010000007">
    <property type="protein sequence ID" value="MFC4076196.1"/>
    <property type="molecule type" value="Genomic_DNA"/>
</dbReference>
<organism evidence="3 4">
    <name type="scientific">Salinithrix halophila</name>
    <dbReference type="NCBI Taxonomy" id="1485204"/>
    <lineage>
        <taxon>Bacteria</taxon>
        <taxon>Bacillati</taxon>
        <taxon>Bacillota</taxon>
        <taxon>Bacilli</taxon>
        <taxon>Bacillales</taxon>
        <taxon>Thermoactinomycetaceae</taxon>
        <taxon>Salinithrix</taxon>
    </lineage>
</organism>
<dbReference type="RefSeq" id="WP_380702828.1">
    <property type="nucleotide sequence ID" value="NZ_JBHSAP010000007.1"/>
</dbReference>
<dbReference type="Gene3D" id="3.40.190.10">
    <property type="entry name" value="Periplasmic binding protein-like II"/>
    <property type="match status" value="2"/>
</dbReference>
<sequence length="336" mass="37416">MNRWKHGARTALLTAGLALLLTACGGGGGADESGDKKVKLLLDWVPNTNHTGLYVAKEKGWFSDEGLDVEIASPPETSANQLVGAGKAEFGISSQEYVTQARAEGVPIVSIAAVLQHNTSGFAAPKEKNIRSPRDFVGKTYGGWGTPMENAFLKTVLALDGVKTKNVEDKVKVVNMGEADFFSATKRNVDFSWIYYGWTGVEAKLRGEPVDILYLRDLDPALDFYTPTIITNEKMIKEDPDTVRKLVRAAAKGYEYAIDHPRESADILLKAAPETDKKLAHASQKWMSRQYRADADQWGVQKKKVWTDFTDWMWKNRLIKKKIDPDKAYTNQFLPK</sequence>
<dbReference type="PANTHER" id="PTHR31528">
    <property type="entry name" value="4-AMINO-5-HYDROXYMETHYL-2-METHYLPYRIMIDINE PHOSPHATE SYNTHASE THI11-RELATED"/>
    <property type="match status" value="1"/>
</dbReference>
<keyword evidence="4" id="KW-1185">Reference proteome</keyword>
<dbReference type="SUPFAM" id="SSF53850">
    <property type="entry name" value="Periplasmic binding protein-like II"/>
    <property type="match status" value="1"/>
</dbReference>
<evidence type="ECO:0000259" key="2">
    <source>
        <dbReference type="Pfam" id="PF09084"/>
    </source>
</evidence>
<feature type="chain" id="PRO_5046831208" evidence="1">
    <location>
        <begin position="26"/>
        <end position="336"/>
    </location>
</feature>